<dbReference type="Gene3D" id="3.90.226.10">
    <property type="entry name" value="2-enoyl-CoA Hydratase, Chain A, domain 1"/>
    <property type="match status" value="1"/>
</dbReference>
<gene>
    <name evidence="1" type="ORF">E1284_01735</name>
</gene>
<name>A0A4R4PE79_9ACTN</name>
<dbReference type="GO" id="GO:0004300">
    <property type="term" value="F:enoyl-CoA hydratase activity"/>
    <property type="evidence" value="ECO:0007669"/>
    <property type="project" value="UniProtKB-EC"/>
</dbReference>
<dbReference type="CDD" id="cd06558">
    <property type="entry name" value="crotonase-like"/>
    <property type="match status" value="1"/>
</dbReference>
<sequence length="293" mass="31950">MTDSTLPEPVKLGDRVTYDVPAERVARATLTRSETGNLQDVHLLYQLDAAYRRAAADDSISVFVLAADGRDFSIGHDVDGLFSTDGMDQVTLEGGLGLGGVEGDMAWENEVFLQLHWRWRNFPKPSIAAVQGRVFAGGLMIMWPTDLIVASEDARFADPVTAFGMSAVELFMHPWEFGARRAKELLLTGDILTAAEAKEIGMVSRVVPRADLESATLALAERIATRPTAGLKMAKRAVNQTLEIQGQWNALQAAFSLHTLGHANNRIVNNGSYIDPAGFPLVSDIWELPQTDS</sequence>
<comment type="caution">
    <text evidence="1">The sequence shown here is derived from an EMBL/GenBank/DDBJ whole genome shotgun (WGS) entry which is preliminary data.</text>
</comment>
<dbReference type="PANTHER" id="PTHR11941">
    <property type="entry name" value="ENOYL-COA HYDRATASE-RELATED"/>
    <property type="match status" value="1"/>
</dbReference>
<reference evidence="1 2" key="1">
    <citation type="submission" date="2019-03" db="EMBL/GenBank/DDBJ databases">
        <title>Draft genome sequences of novel Actinobacteria.</title>
        <authorList>
            <person name="Sahin N."/>
            <person name="Ay H."/>
            <person name="Saygin H."/>
        </authorList>
    </citation>
    <scope>NUCLEOTIDE SEQUENCE [LARGE SCALE GENOMIC DNA]</scope>
    <source>
        <strain evidence="1 2">DSM 45347</strain>
    </source>
</reference>
<dbReference type="PANTHER" id="PTHR11941:SF124">
    <property type="entry name" value="ENOYL-COA HYDRATASE ECHA13-RELATED"/>
    <property type="match status" value="1"/>
</dbReference>
<dbReference type="RefSeq" id="WP_131936297.1">
    <property type="nucleotide sequence ID" value="NZ_BAAAMX010000009.1"/>
</dbReference>
<dbReference type="InterPro" id="IPR001753">
    <property type="entry name" value="Enoyl-CoA_hydra/iso"/>
</dbReference>
<dbReference type="Proteomes" id="UP000295431">
    <property type="component" value="Unassembled WGS sequence"/>
</dbReference>
<dbReference type="GO" id="GO:0006635">
    <property type="term" value="P:fatty acid beta-oxidation"/>
    <property type="evidence" value="ECO:0007669"/>
    <property type="project" value="TreeGrafter"/>
</dbReference>
<keyword evidence="2" id="KW-1185">Reference proteome</keyword>
<protein>
    <submittedName>
        <fullName evidence="1">Enoyl-CoA hydratase</fullName>
        <ecNumber evidence="1">4.2.1.17</ecNumber>
    </submittedName>
</protein>
<dbReference type="InterPro" id="IPR029045">
    <property type="entry name" value="ClpP/crotonase-like_dom_sf"/>
</dbReference>
<organism evidence="1 2">
    <name type="scientific">Actinomadura bangladeshensis</name>
    <dbReference type="NCBI Taxonomy" id="453573"/>
    <lineage>
        <taxon>Bacteria</taxon>
        <taxon>Bacillati</taxon>
        <taxon>Actinomycetota</taxon>
        <taxon>Actinomycetes</taxon>
        <taxon>Streptosporangiales</taxon>
        <taxon>Thermomonosporaceae</taxon>
        <taxon>Actinomadura</taxon>
    </lineage>
</organism>
<dbReference type="AlphaFoldDB" id="A0A4R4PE79"/>
<proteinExistence type="predicted"/>
<accession>A0A4R4PE79</accession>
<dbReference type="SUPFAM" id="SSF52096">
    <property type="entry name" value="ClpP/crotonase"/>
    <property type="match status" value="1"/>
</dbReference>
<evidence type="ECO:0000313" key="2">
    <source>
        <dbReference type="Proteomes" id="UP000295431"/>
    </source>
</evidence>
<keyword evidence="1" id="KW-0456">Lyase</keyword>
<dbReference type="EMBL" id="SMJW01000004">
    <property type="protein sequence ID" value="TDC19890.1"/>
    <property type="molecule type" value="Genomic_DNA"/>
</dbReference>
<dbReference type="Pfam" id="PF00378">
    <property type="entry name" value="ECH_1"/>
    <property type="match status" value="1"/>
</dbReference>
<dbReference type="EC" id="4.2.1.17" evidence="1"/>
<evidence type="ECO:0000313" key="1">
    <source>
        <dbReference type="EMBL" id="TDC19890.1"/>
    </source>
</evidence>
<dbReference type="OrthoDB" id="9807606at2"/>
<dbReference type="NCBIfam" id="NF006140">
    <property type="entry name" value="PRK08290.1"/>
    <property type="match status" value="1"/>
</dbReference>